<dbReference type="RefSeq" id="WP_019921035.1">
    <property type="nucleotide sequence ID" value="NZ_CP140152.1"/>
</dbReference>
<name>A0ABZ0Y5M5_9BURK</name>
<dbReference type="EMBL" id="CP140152">
    <property type="protein sequence ID" value="WQH07023.1"/>
    <property type="molecule type" value="Genomic_DNA"/>
</dbReference>
<evidence type="ECO:0000313" key="3">
    <source>
        <dbReference type="Proteomes" id="UP001326110"/>
    </source>
</evidence>
<dbReference type="InterPro" id="IPR006860">
    <property type="entry name" value="FecR"/>
</dbReference>
<dbReference type="PIRSF" id="PIRSF018266">
    <property type="entry name" value="FecR"/>
    <property type="match status" value="1"/>
</dbReference>
<dbReference type="PANTHER" id="PTHR30273">
    <property type="entry name" value="PERIPLASMIC SIGNAL SENSOR AND SIGMA FACTOR ACTIVATOR FECR-RELATED"/>
    <property type="match status" value="1"/>
</dbReference>
<organism evidence="2 3">
    <name type="scientific">Duganella zoogloeoides</name>
    <dbReference type="NCBI Taxonomy" id="75659"/>
    <lineage>
        <taxon>Bacteria</taxon>
        <taxon>Pseudomonadati</taxon>
        <taxon>Pseudomonadota</taxon>
        <taxon>Betaproteobacteria</taxon>
        <taxon>Burkholderiales</taxon>
        <taxon>Oxalobacteraceae</taxon>
        <taxon>Telluria group</taxon>
        <taxon>Duganella</taxon>
    </lineage>
</organism>
<feature type="domain" description="FecR protein" evidence="1">
    <location>
        <begin position="125"/>
        <end position="218"/>
    </location>
</feature>
<dbReference type="GeneID" id="43162834"/>
<evidence type="ECO:0000259" key="1">
    <source>
        <dbReference type="Pfam" id="PF04773"/>
    </source>
</evidence>
<dbReference type="PANTHER" id="PTHR30273:SF2">
    <property type="entry name" value="PROTEIN FECR"/>
    <property type="match status" value="1"/>
</dbReference>
<protein>
    <submittedName>
        <fullName evidence="2">FecR domain-containing protein</fullName>
    </submittedName>
</protein>
<gene>
    <name evidence="2" type="ORF">SR858_12035</name>
</gene>
<reference evidence="2 3" key="1">
    <citation type="submission" date="2023-11" db="EMBL/GenBank/DDBJ databases">
        <title>MicrobeMod: A computational toolkit for identifying prokaryotic methylation and restriction-modification with nanopore sequencing.</title>
        <authorList>
            <person name="Crits-Christoph A."/>
            <person name="Kang S.C."/>
            <person name="Lee H."/>
            <person name="Ostrov N."/>
        </authorList>
    </citation>
    <scope>NUCLEOTIDE SEQUENCE [LARGE SCALE GENOMIC DNA]</scope>
    <source>
        <strain evidence="2 3">ATCC 25935</strain>
    </source>
</reference>
<dbReference type="Pfam" id="PF04773">
    <property type="entry name" value="FecR"/>
    <property type="match status" value="1"/>
</dbReference>
<dbReference type="InterPro" id="IPR012373">
    <property type="entry name" value="Ferrdict_sens_TM"/>
</dbReference>
<proteinExistence type="predicted"/>
<dbReference type="Gene3D" id="2.60.120.1440">
    <property type="match status" value="1"/>
</dbReference>
<evidence type="ECO:0000313" key="2">
    <source>
        <dbReference type="EMBL" id="WQH07023.1"/>
    </source>
</evidence>
<sequence length="329" mass="34497">MSTDATGLAWRQAVEWEARLRDGQAAADAGIDNDGLRDFARWYAASASHAQAWDALQERLARLGGRTGATLSGGGPDAAMAAALRAPSDERRSALRAAFGLLVVGVGAWGARAGYHQLGLDADWRGAVGQRGRATLADGTAMAYDANSRIYLQSGTGAAGTASLHLQRGQLLLTPGALGARAPLTVATAHGVVQADGAEFTVGRLRARSVVAVRSGSAMLRPDGHAALRLQAGQACYFNRDGARASDLSFAAVSGWTRGVHVADRAPLAELLDVFGRYRPGMLRASDSAAARLVSGVFRLHDIDAALRQLAEALPVTVTRYGRYLTVLR</sequence>
<dbReference type="Proteomes" id="UP001326110">
    <property type="component" value="Chromosome"/>
</dbReference>
<accession>A0ABZ0Y5M5</accession>
<keyword evidence="3" id="KW-1185">Reference proteome</keyword>